<name>E6ZDY4_BETVM</name>
<dbReference type="EMBL" id="FP885845">
    <property type="protein sequence ID" value="CBJ17525.1"/>
    <property type="molecule type" value="Genomic_DNA"/>
</dbReference>
<dbReference type="EMBL" id="FQ014231">
    <property type="protein sequence ID" value="CBL54115.1"/>
    <property type="molecule type" value="Genomic_DNA"/>
</dbReference>
<dbReference type="EMBL" id="FP885834">
    <property type="protein sequence ID" value="CBJ14034.1"/>
    <property type="molecule type" value="Genomic_DNA"/>
</dbReference>
<dbReference type="GeneID" id="10220705"/>
<evidence type="ECO:0000313" key="2">
    <source>
        <dbReference type="EMBL" id="CBJ20684.1"/>
    </source>
</evidence>
<dbReference type="EMBL" id="FP885871">
    <property type="protein sequence ID" value="CBJ20684.1"/>
    <property type="molecule type" value="Genomic_DNA"/>
</dbReference>
<reference evidence="1" key="2">
    <citation type="journal article" date="2011" name="Genome Biol. Evol.">
        <title>Structural and content diversity of mitochondrial genome in beet: a comparative genomic analysis.</title>
        <authorList>
            <person name="Darracq A."/>
            <person name="Varre J.S."/>
            <person name="Marechal-Drouard L."/>
            <person name="Courseaux A."/>
            <person name="Saumitou-Laprade P."/>
            <person name="Oztas S."/>
            <person name="Vacherie B."/>
            <person name="Barbe V.and.Touzet.P."/>
        </authorList>
    </citation>
    <scope>NUCLEOTIDE SEQUENCE</scope>
</reference>
<protein>
    <submittedName>
        <fullName evidence="2">Uncharacterized protein orf148</fullName>
    </submittedName>
</protein>
<evidence type="ECO:0000313" key="1">
    <source>
        <dbReference type="EMBL" id="CBJ13998.1"/>
    </source>
</evidence>
<geneLocation type="mitochondrion" evidence="1"/>
<gene>
    <name evidence="1" type="primary">orf148</name>
</gene>
<dbReference type="GeneID" id="10220706"/>
<reference evidence="1" key="1">
    <citation type="submission" date="2010-11" db="EMBL/GenBank/DDBJ databases">
        <authorList>
            <person name="Genoscope - CEA"/>
        </authorList>
    </citation>
    <scope>NUCLEOTIDE SEQUENCE</scope>
</reference>
<organism evidence="1">
    <name type="scientific">Beta vulgaris subsp. maritima</name>
    <name type="common">Sea beet</name>
    <name type="synonym">Beta maritima</name>
    <dbReference type="NCBI Taxonomy" id="350892"/>
    <lineage>
        <taxon>Eukaryota</taxon>
        <taxon>Viridiplantae</taxon>
        <taxon>Streptophyta</taxon>
        <taxon>Embryophyta</taxon>
        <taxon>Tracheophyta</taxon>
        <taxon>Spermatophyta</taxon>
        <taxon>Magnoliopsida</taxon>
        <taxon>eudicotyledons</taxon>
        <taxon>Gunneridae</taxon>
        <taxon>Pentapetalae</taxon>
        <taxon>Caryophyllales</taxon>
        <taxon>Chenopodiaceae</taxon>
        <taxon>Betoideae</taxon>
        <taxon>Beta</taxon>
    </lineage>
</organism>
<dbReference type="RefSeq" id="YP_004222353.1">
    <property type="nucleotide sequence ID" value="NC_015099.1"/>
</dbReference>
<accession>E6ZDY4</accession>
<dbReference type="RefSeq" id="YP_004222299.1">
    <property type="nucleotide sequence ID" value="NC_015099.1"/>
</dbReference>
<dbReference type="EMBL" id="FP885845">
    <property type="protein sequence ID" value="CBJ17573.1"/>
    <property type="molecule type" value="Genomic_DNA"/>
</dbReference>
<sequence>MKYIIPMGCQQRQLASLLMTRIEKSIVIDPHPGLIVCSHTYREPFPSFSSIDFLITCVMDLLLEYAYPRLGKDSYAKFIIIVSMKVSDKDDIGFSLGSAIVLTLEDGSLIPKGNVYSSIQSLVLSHADKYENFRVTAVTLKIFIEGKV</sequence>
<proteinExistence type="predicted"/>
<dbReference type="AlphaFoldDB" id="E6ZDY4"/>
<dbReference type="EMBL" id="FP885834">
    <property type="protein sequence ID" value="CBJ13998.1"/>
    <property type="molecule type" value="Genomic_DNA"/>
</dbReference>
<keyword evidence="1" id="KW-0496">Mitochondrion</keyword>